<dbReference type="AlphaFoldDB" id="A0A8E2DKY1"/>
<proteinExistence type="predicted"/>
<dbReference type="Proteomes" id="UP000250043">
    <property type="component" value="Unassembled WGS sequence"/>
</dbReference>
<dbReference type="OrthoDB" id="10605523at2759"/>
<gene>
    <name evidence="1" type="ORF">OBBRIDRAFT_738300</name>
</gene>
<reference evidence="1 2" key="1">
    <citation type="submission" date="2016-07" db="EMBL/GenBank/DDBJ databases">
        <title>Draft genome of the white-rot fungus Obba rivulosa 3A-2.</title>
        <authorList>
            <consortium name="DOE Joint Genome Institute"/>
            <person name="Miettinen O."/>
            <person name="Riley R."/>
            <person name="Acob R."/>
            <person name="Barry K."/>
            <person name="Cullen D."/>
            <person name="De Vries R."/>
            <person name="Hainaut M."/>
            <person name="Hatakka A."/>
            <person name="Henrissat B."/>
            <person name="Hilden K."/>
            <person name="Kuo R."/>
            <person name="Labutti K."/>
            <person name="Lipzen A."/>
            <person name="Makela M.R."/>
            <person name="Sandor L."/>
            <person name="Spatafora J.W."/>
            <person name="Grigoriev I.V."/>
            <person name="Hibbett D.S."/>
        </authorList>
    </citation>
    <scope>NUCLEOTIDE SEQUENCE [LARGE SCALE GENOMIC DNA]</scope>
    <source>
        <strain evidence="1 2">3A-2</strain>
    </source>
</reference>
<feature type="non-terminal residue" evidence="1">
    <location>
        <position position="155"/>
    </location>
</feature>
<keyword evidence="2" id="KW-1185">Reference proteome</keyword>
<organism evidence="1 2">
    <name type="scientific">Obba rivulosa</name>
    <dbReference type="NCBI Taxonomy" id="1052685"/>
    <lineage>
        <taxon>Eukaryota</taxon>
        <taxon>Fungi</taxon>
        <taxon>Dikarya</taxon>
        <taxon>Basidiomycota</taxon>
        <taxon>Agaricomycotina</taxon>
        <taxon>Agaricomycetes</taxon>
        <taxon>Polyporales</taxon>
        <taxon>Gelatoporiaceae</taxon>
        <taxon>Obba</taxon>
    </lineage>
</organism>
<dbReference type="EMBL" id="KV722536">
    <property type="protein sequence ID" value="OCH86263.1"/>
    <property type="molecule type" value="Genomic_DNA"/>
</dbReference>
<evidence type="ECO:0000313" key="2">
    <source>
        <dbReference type="Proteomes" id="UP000250043"/>
    </source>
</evidence>
<accession>A0A8E2DKY1</accession>
<name>A0A8E2DKY1_9APHY</name>
<protein>
    <submittedName>
        <fullName evidence="1">Uncharacterized protein</fullName>
    </submittedName>
</protein>
<evidence type="ECO:0000313" key="1">
    <source>
        <dbReference type="EMBL" id="OCH86263.1"/>
    </source>
</evidence>
<sequence length="155" mass="17605">MSPKLNYDILCILTTYLRRRDDLLSFMDVSQVFFAAGLPSLLRNVTLNKRKDTKWLHDFMFADPATRFPHLRALHIVKVEAVLYGTSHVMEILRRAESLEVLSVAVSEKFLKMNSRAEEAICGLKSLKTLTLGNVGDATFFMLQQLNTPLESLSV</sequence>